<gene>
    <name evidence="1" type="ORF">NIES30_13485</name>
</gene>
<sequence length="101" mass="10110">MGSVVGTGSHTASGYVGAAIVGSSITLSLKDFTIAAEGDALEAFLTINGNMAKRPIALGSLPQTSGAFDLSVPEDTDISLFNTLVIRPVGSEDAVATASVP</sequence>
<accession>A0A1U7J4S1</accession>
<dbReference type="OrthoDB" id="574320at2"/>
<reference evidence="1 2" key="1">
    <citation type="submission" date="2016-11" db="EMBL/GenBank/DDBJ databases">
        <title>Draft Genome Sequences of Nine Cyanobacterial Strains from Diverse Habitats.</title>
        <authorList>
            <person name="Zhu T."/>
            <person name="Hou S."/>
            <person name="Lu X."/>
            <person name="Hess W.R."/>
        </authorList>
    </citation>
    <scope>NUCLEOTIDE SEQUENCE [LARGE SCALE GENOMIC DNA]</scope>
    <source>
        <strain evidence="1 2">NIES-30</strain>
    </source>
</reference>
<dbReference type="AlphaFoldDB" id="A0A1U7J4S1"/>
<evidence type="ECO:0008006" key="3">
    <source>
        <dbReference type="Google" id="ProtNLM"/>
    </source>
</evidence>
<keyword evidence="2" id="KW-1185">Reference proteome</keyword>
<evidence type="ECO:0000313" key="1">
    <source>
        <dbReference type="EMBL" id="OKH47468.1"/>
    </source>
</evidence>
<name>A0A1U7J4S1_9CYAN</name>
<evidence type="ECO:0000313" key="2">
    <source>
        <dbReference type="Proteomes" id="UP000185557"/>
    </source>
</evidence>
<protein>
    <recommendedName>
        <fullName evidence="3">DM13 domain-containing protein</fullName>
    </recommendedName>
</protein>
<dbReference type="Proteomes" id="UP000185557">
    <property type="component" value="Unassembled WGS sequence"/>
</dbReference>
<dbReference type="RefSeq" id="WP_073608945.1">
    <property type="nucleotide sequence ID" value="NZ_MRCG01000009.1"/>
</dbReference>
<comment type="caution">
    <text evidence="1">The sequence shown here is derived from an EMBL/GenBank/DDBJ whole genome shotgun (WGS) entry which is preliminary data.</text>
</comment>
<organism evidence="1 2">
    <name type="scientific">Phormidium tenue NIES-30</name>
    <dbReference type="NCBI Taxonomy" id="549789"/>
    <lineage>
        <taxon>Bacteria</taxon>
        <taxon>Bacillati</taxon>
        <taxon>Cyanobacteriota</taxon>
        <taxon>Cyanophyceae</taxon>
        <taxon>Oscillatoriophycideae</taxon>
        <taxon>Oscillatoriales</taxon>
        <taxon>Oscillatoriaceae</taxon>
        <taxon>Phormidium</taxon>
    </lineage>
</organism>
<dbReference type="EMBL" id="MRCG01000009">
    <property type="protein sequence ID" value="OKH47468.1"/>
    <property type="molecule type" value="Genomic_DNA"/>
</dbReference>
<proteinExistence type="predicted"/>